<sequence length="218" mass="23132">MAGYPRSPNVLKGGFVVMDEAGAKVQRVHAFQYNPDSLSRTLAPRGAGSSPGDNAQALRRTGPPAETIALEIEFDATDALEHPDRHAEVVEHGIAADLAALESFLTPRVETITATKALADQGLIEVLPAPGELLLLVLGPARVLPVRITGFAITEEAFDRRLNPIRAKAALSFQVLTSEDLAMTSRAAELFLAHLKRREKLVGGLGTSLAALGLESLA</sequence>
<dbReference type="EMBL" id="JALHAT010000008">
    <property type="protein sequence ID" value="MCJ1960486.1"/>
    <property type="molecule type" value="Genomic_DNA"/>
</dbReference>
<gene>
    <name evidence="2" type="ORF">MTR65_07335</name>
</gene>
<evidence type="ECO:0000256" key="1">
    <source>
        <dbReference type="SAM" id="MobiDB-lite"/>
    </source>
</evidence>
<proteinExistence type="predicted"/>
<organism evidence="2 3">
    <name type="scientific">Novosphingobium mangrovi</name>
    <name type="common">ex Hu et al. 2023</name>
    <dbReference type="NCBI Taxonomy" id="2930094"/>
    <lineage>
        <taxon>Bacteria</taxon>
        <taxon>Pseudomonadati</taxon>
        <taxon>Pseudomonadota</taxon>
        <taxon>Alphaproteobacteria</taxon>
        <taxon>Sphingomonadales</taxon>
        <taxon>Sphingomonadaceae</taxon>
        <taxon>Novosphingobium</taxon>
    </lineage>
</organism>
<dbReference type="RefSeq" id="WP_243798656.1">
    <property type="nucleotide sequence ID" value="NZ_JALHAT010000008.1"/>
</dbReference>
<name>A0ABT0ABC0_9SPHN</name>
<keyword evidence="3" id="KW-1185">Reference proteome</keyword>
<accession>A0ABT0ABC0</accession>
<protein>
    <submittedName>
        <fullName evidence="2">Uncharacterized protein</fullName>
    </submittedName>
</protein>
<dbReference type="Proteomes" id="UP001162802">
    <property type="component" value="Unassembled WGS sequence"/>
</dbReference>
<evidence type="ECO:0000313" key="3">
    <source>
        <dbReference type="Proteomes" id="UP001162802"/>
    </source>
</evidence>
<evidence type="ECO:0000313" key="2">
    <source>
        <dbReference type="EMBL" id="MCJ1960486.1"/>
    </source>
</evidence>
<comment type="caution">
    <text evidence="2">The sequence shown here is derived from an EMBL/GenBank/DDBJ whole genome shotgun (WGS) entry which is preliminary data.</text>
</comment>
<feature type="region of interest" description="Disordered" evidence="1">
    <location>
        <begin position="39"/>
        <end position="59"/>
    </location>
</feature>
<reference evidence="2" key="1">
    <citation type="submission" date="2022-03" db="EMBL/GenBank/DDBJ databases">
        <title>Identification of a novel bacterium isolated from mangrove sediments.</title>
        <authorList>
            <person name="Pan X."/>
        </authorList>
    </citation>
    <scope>NUCLEOTIDE SEQUENCE</scope>
    <source>
        <strain evidence="2">B2637</strain>
    </source>
</reference>